<evidence type="ECO:0000256" key="1">
    <source>
        <dbReference type="ARBA" id="ARBA00004241"/>
    </source>
</evidence>
<keyword evidence="3" id="KW-1133">Transmembrane helix</keyword>
<keyword evidence="3" id="KW-0812">Transmembrane</keyword>
<comment type="caution">
    <text evidence="4">The sequence shown here is derived from an EMBL/GenBank/DDBJ whole genome shotgun (WGS) entry which is preliminary data.</text>
</comment>
<name>A0ABW1TPQ3_9LACO</name>
<feature type="transmembrane region" description="Helical" evidence="3">
    <location>
        <begin position="7"/>
        <end position="28"/>
    </location>
</feature>
<sequence>MTIRRGFTLVESLLALAITAGIVVLTMGTGRQLTQPFQHDRLAWYQVVQVLERSGQFRFAAVEGDSLVIRDQAQHGDCLRVAVDSKLVLRLTNAQGQGYYPLLNHVVAVHWRPMKTKGLVVMRLKQEGLPWEQTILDLRGVMASSHFGR</sequence>
<gene>
    <name evidence="4" type="ORF">ACFQET_10165</name>
</gene>
<keyword evidence="3" id="KW-0472">Membrane</keyword>
<keyword evidence="2" id="KW-0178">Competence</keyword>
<evidence type="ECO:0000313" key="4">
    <source>
        <dbReference type="EMBL" id="MFC6275841.1"/>
    </source>
</evidence>
<dbReference type="InterPro" id="IPR012902">
    <property type="entry name" value="N_methyl_site"/>
</dbReference>
<dbReference type="RefSeq" id="WP_125643134.1">
    <property type="nucleotide sequence ID" value="NZ_JBHSSJ010000018.1"/>
</dbReference>
<dbReference type="PROSITE" id="PS00409">
    <property type="entry name" value="PROKAR_NTER_METHYL"/>
    <property type="match status" value="1"/>
</dbReference>
<protein>
    <submittedName>
        <fullName evidence="4">Prepilin-type N-terminal cleavage/methylation domain-containing protein</fullName>
    </submittedName>
</protein>
<evidence type="ECO:0000256" key="2">
    <source>
        <dbReference type="ARBA" id="ARBA00023287"/>
    </source>
</evidence>
<dbReference type="EMBL" id="JBHSSJ010000018">
    <property type="protein sequence ID" value="MFC6275841.1"/>
    <property type="molecule type" value="Genomic_DNA"/>
</dbReference>
<evidence type="ECO:0000256" key="3">
    <source>
        <dbReference type="SAM" id="Phobius"/>
    </source>
</evidence>
<keyword evidence="5" id="KW-1185">Reference proteome</keyword>
<comment type="subcellular location">
    <subcellularLocation>
        <location evidence="1">Cell surface</location>
    </subcellularLocation>
</comment>
<proteinExistence type="predicted"/>
<evidence type="ECO:0000313" key="5">
    <source>
        <dbReference type="Proteomes" id="UP001596191"/>
    </source>
</evidence>
<dbReference type="Proteomes" id="UP001596191">
    <property type="component" value="Unassembled WGS sequence"/>
</dbReference>
<dbReference type="NCBIfam" id="TIGR02532">
    <property type="entry name" value="IV_pilin_GFxxxE"/>
    <property type="match status" value="1"/>
</dbReference>
<organism evidence="4 5">
    <name type="scientific">Levilactobacillus tangyuanensis</name>
    <dbReference type="NCBI Taxonomy" id="2486021"/>
    <lineage>
        <taxon>Bacteria</taxon>
        <taxon>Bacillati</taxon>
        <taxon>Bacillota</taxon>
        <taxon>Bacilli</taxon>
        <taxon>Lactobacillales</taxon>
        <taxon>Lactobacillaceae</taxon>
        <taxon>Levilactobacillus</taxon>
    </lineage>
</organism>
<accession>A0ABW1TPQ3</accession>
<reference evidence="5" key="1">
    <citation type="journal article" date="2019" name="Int. J. Syst. Evol. Microbiol.">
        <title>The Global Catalogue of Microorganisms (GCM) 10K type strain sequencing project: providing services to taxonomists for standard genome sequencing and annotation.</title>
        <authorList>
            <consortium name="The Broad Institute Genomics Platform"/>
            <consortium name="The Broad Institute Genome Sequencing Center for Infectious Disease"/>
            <person name="Wu L."/>
            <person name="Ma J."/>
        </authorList>
    </citation>
    <scope>NUCLEOTIDE SEQUENCE [LARGE SCALE GENOMIC DNA]</scope>
    <source>
        <strain evidence="5">CCM 8907</strain>
    </source>
</reference>